<dbReference type="Pfam" id="PF00512">
    <property type="entry name" value="HisKA"/>
    <property type="match status" value="1"/>
</dbReference>
<keyword evidence="10" id="KW-1185">Reference proteome</keyword>
<proteinExistence type="predicted"/>
<comment type="caution">
    <text evidence="9">The sequence shown here is derived from an EMBL/GenBank/DDBJ whole genome shotgun (WGS) entry which is preliminary data.</text>
</comment>
<dbReference type="InterPro" id="IPR013656">
    <property type="entry name" value="PAS_4"/>
</dbReference>
<dbReference type="CDD" id="cd00130">
    <property type="entry name" value="PAS"/>
    <property type="match status" value="1"/>
</dbReference>
<dbReference type="InterPro" id="IPR036097">
    <property type="entry name" value="HisK_dim/P_sf"/>
</dbReference>
<dbReference type="PANTHER" id="PTHR42878:SF15">
    <property type="entry name" value="BACTERIOPHYTOCHROME"/>
    <property type="match status" value="1"/>
</dbReference>
<dbReference type="InterPro" id="IPR000014">
    <property type="entry name" value="PAS"/>
</dbReference>
<dbReference type="InterPro" id="IPR004358">
    <property type="entry name" value="Sig_transdc_His_kin-like_C"/>
</dbReference>
<evidence type="ECO:0000259" key="8">
    <source>
        <dbReference type="PROSITE" id="PS50112"/>
    </source>
</evidence>
<dbReference type="Gene3D" id="3.30.450.20">
    <property type="entry name" value="PAS domain"/>
    <property type="match status" value="2"/>
</dbReference>
<dbReference type="InterPro" id="IPR036890">
    <property type="entry name" value="HATPase_C_sf"/>
</dbReference>
<dbReference type="Pfam" id="PF13426">
    <property type="entry name" value="PAS_9"/>
    <property type="match status" value="1"/>
</dbReference>
<dbReference type="Gene3D" id="3.30.565.10">
    <property type="entry name" value="Histidine kinase-like ATPase, C-terminal domain"/>
    <property type="match status" value="1"/>
</dbReference>
<dbReference type="EC" id="2.7.13.3" evidence="2"/>
<reference evidence="10" key="1">
    <citation type="journal article" date="2019" name="Int. J. Syst. Evol. Microbiol.">
        <title>The Global Catalogue of Microorganisms (GCM) 10K type strain sequencing project: providing services to taxonomists for standard genome sequencing and annotation.</title>
        <authorList>
            <consortium name="The Broad Institute Genomics Platform"/>
            <consortium name="The Broad Institute Genome Sequencing Center for Infectious Disease"/>
            <person name="Wu L."/>
            <person name="Ma J."/>
        </authorList>
    </citation>
    <scope>NUCLEOTIDE SEQUENCE [LARGE SCALE GENOMIC DNA]</scope>
    <source>
        <strain evidence="10">JCM 32105</strain>
    </source>
</reference>
<dbReference type="PRINTS" id="PR00344">
    <property type="entry name" value="BCTRLSENSOR"/>
</dbReference>
<dbReference type="PANTHER" id="PTHR42878">
    <property type="entry name" value="TWO-COMPONENT HISTIDINE KINASE"/>
    <property type="match status" value="1"/>
</dbReference>
<dbReference type="Pfam" id="PF08448">
    <property type="entry name" value="PAS_4"/>
    <property type="match status" value="1"/>
</dbReference>
<dbReference type="SUPFAM" id="SSF55785">
    <property type="entry name" value="PYP-like sensor domain (PAS domain)"/>
    <property type="match status" value="2"/>
</dbReference>
<dbReference type="InterPro" id="IPR050351">
    <property type="entry name" value="BphY/WalK/GraS-like"/>
</dbReference>
<evidence type="ECO:0000313" key="10">
    <source>
        <dbReference type="Proteomes" id="UP001500067"/>
    </source>
</evidence>
<dbReference type="SMART" id="SM00387">
    <property type="entry name" value="HATPase_c"/>
    <property type="match status" value="1"/>
</dbReference>
<dbReference type="SMART" id="SM00091">
    <property type="entry name" value="PAS"/>
    <property type="match status" value="2"/>
</dbReference>
<dbReference type="SMART" id="SM00388">
    <property type="entry name" value="HisKA"/>
    <property type="match status" value="1"/>
</dbReference>
<evidence type="ECO:0000313" key="9">
    <source>
        <dbReference type="EMBL" id="GAA4463886.1"/>
    </source>
</evidence>
<name>A0ABP8NE25_9BACT</name>
<evidence type="ECO:0000256" key="6">
    <source>
        <dbReference type="ARBA" id="ARBA00023136"/>
    </source>
</evidence>
<dbReference type="Gene3D" id="1.10.287.130">
    <property type="match status" value="1"/>
</dbReference>
<evidence type="ECO:0000256" key="1">
    <source>
        <dbReference type="ARBA" id="ARBA00000085"/>
    </source>
</evidence>
<dbReference type="SUPFAM" id="SSF55874">
    <property type="entry name" value="ATPase domain of HSP90 chaperone/DNA topoisomerase II/histidine kinase"/>
    <property type="match status" value="1"/>
</dbReference>
<evidence type="ECO:0000256" key="4">
    <source>
        <dbReference type="ARBA" id="ARBA00022679"/>
    </source>
</evidence>
<dbReference type="EMBL" id="BAABFA010000009">
    <property type="protein sequence ID" value="GAA4463886.1"/>
    <property type="molecule type" value="Genomic_DNA"/>
</dbReference>
<dbReference type="Proteomes" id="UP001500067">
    <property type="component" value="Unassembled WGS sequence"/>
</dbReference>
<dbReference type="Pfam" id="PF02518">
    <property type="entry name" value="HATPase_c"/>
    <property type="match status" value="1"/>
</dbReference>
<evidence type="ECO:0000256" key="2">
    <source>
        <dbReference type="ARBA" id="ARBA00012438"/>
    </source>
</evidence>
<gene>
    <name evidence="9" type="ORF">GCM10023093_13190</name>
</gene>
<dbReference type="CDD" id="cd00082">
    <property type="entry name" value="HisKA"/>
    <property type="match status" value="1"/>
</dbReference>
<dbReference type="InterPro" id="IPR005467">
    <property type="entry name" value="His_kinase_dom"/>
</dbReference>
<organism evidence="9 10">
    <name type="scientific">Nemorincola caseinilytica</name>
    <dbReference type="NCBI Taxonomy" id="2054315"/>
    <lineage>
        <taxon>Bacteria</taxon>
        <taxon>Pseudomonadati</taxon>
        <taxon>Bacteroidota</taxon>
        <taxon>Chitinophagia</taxon>
        <taxon>Chitinophagales</taxon>
        <taxon>Chitinophagaceae</taxon>
        <taxon>Nemorincola</taxon>
    </lineage>
</organism>
<sequence length="513" mass="58452">MDTISEPNSDQLRLRDAEANYRELFDNANDAIYVLDAQTGRVLDVNERAHQLTGFTRAELLTGNIAGLVTGHPDQTLDKALAYIKKAATGERQRFEWQGTDKAGRDHWYEVNLKKVILTGKERVLAFFREIDDRKKAEEELRESEQRLRHSMDNMLEGVQIIGYDWRYKYVNSALAAQAHTTVDKLLGRTMMEAFPGIEHTLGFWYYKRCMEDRLSAHMDNEFSFPDGSTGWFELRMEPVPEGIIILSIDITERMRAQQELRAMNQDLELRVQERTQMLTAVNRTLETFSYSVSHDLRSPLRIIDGYALLLENEHSTHLGEEGGRLLSVIRQNTTRMGRLIDDILEFARLGKAPLVRTHVDMNALARNVWQEQYGISAGNARVVIADLHTAYADKGLIEQVLHNLVSNALKYSAKKDIPEVYIWSEKKDGRTIYCVKDNGTGFDMQYADKLFTVFQRLHKTSEYKGSGVGLAIAESIIIKHDGRIWADSIPGEGAKFCFSLPDEGATIPEAVK</sequence>
<evidence type="ECO:0000256" key="3">
    <source>
        <dbReference type="ARBA" id="ARBA00022553"/>
    </source>
</evidence>
<feature type="domain" description="Histidine kinase" evidence="7">
    <location>
        <begin position="292"/>
        <end position="505"/>
    </location>
</feature>
<dbReference type="RefSeq" id="WP_345080418.1">
    <property type="nucleotide sequence ID" value="NZ_BAABFA010000009.1"/>
</dbReference>
<dbReference type="InterPro" id="IPR003594">
    <property type="entry name" value="HATPase_dom"/>
</dbReference>
<keyword evidence="3" id="KW-0597">Phosphoprotein</keyword>
<protein>
    <recommendedName>
        <fullName evidence="2">histidine kinase</fullName>
        <ecNumber evidence="2">2.7.13.3</ecNumber>
    </recommendedName>
</protein>
<dbReference type="NCBIfam" id="TIGR00229">
    <property type="entry name" value="sensory_box"/>
    <property type="match status" value="2"/>
</dbReference>
<dbReference type="InterPro" id="IPR035965">
    <property type="entry name" value="PAS-like_dom_sf"/>
</dbReference>
<dbReference type="PROSITE" id="PS50112">
    <property type="entry name" value="PAS"/>
    <property type="match status" value="1"/>
</dbReference>
<keyword evidence="6" id="KW-0472">Membrane</keyword>
<dbReference type="InterPro" id="IPR003661">
    <property type="entry name" value="HisK_dim/P_dom"/>
</dbReference>
<evidence type="ECO:0000259" key="7">
    <source>
        <dbReference type="PROSITE" id="PS50109"/>
    </source>
</evidence>
<evidence type="ECO:0000256" key="5">
    <source>
        <dbReference type="ARBA" id="ARBA00022777"/>
    </source>
</evidence>
<accession>A0ABP8NE25</accession>
<feature type="domain" description="PAS" evidence="8">
    <location>
        <begin position="17"/>
        <end position="61"/>
    </location>
</feature>
<comment type="catalytic activity">
    <reaction evidence="1">
        <text>ATP + protein L-histidine = ADP + protein N-phospho-L-histidine.</text>
        <dbReference type="EC" id="2.7.13.3"/>
    </reaction>
</comment>
<keyword evidence="5" id="KW-0418">Kinase</keyword>
<dbReference type="SUPFAM" id="SSF47384">
    <property type="entry name" value="Homodimeric domain of signal transducing histidine kinase"/>
    <property type="match status" value="1"/>
</dbReference>
<dbReference type="PROSITE" id="PS50109">
    <property type="entry name" value="HIS_KIN"/>
    <property type="match status" value="1"/>
</dbReference>
<keyword evidence="4" id="KW-0808">Transferase</keyword>